<feature type="repeat" description="TPR" evidence="1">
    <location>
        <begin position="224"/>
        <end position="257"/>
    </location>
</feature>
<keyword evidence="2" id="KW-0732">Signal</keyword>
<reference evidence="3 4" key="1">
    <citation type="submission" date="2024-10" db="EMBL/GenBank/DDBJ databases">
        <title>The Natural Products Discovery Center: Release of the First 8490 Sequenced Strains for Exploring Actinobacteria Biosynthetic Diversity.</title>
        <authorList>
            <person name="Kalkreuter E."/>
            <person name="Kautsar S.A."/>
            <person name="Yang D."/>
            <person name="Bader C.D."/>
            <person name="Teijaro C.N."/>
            <person name="Fluegel L."/>
            <person name="Davis C.M."/>
            <person name="Simpson J.R."/>
            <person name="Lauterbach L."/>
            <person name="Steele A.D."/>
            <person name="Gui C."/>
            <person name="Meng S."/>
            <person name="Li G."/>
            <person name="Viehrig K."/>
            <person name="Ye F."/>
            <person name="Su P."/>
            <person name="Kiefer A.F."/>
            <person name="Nichols A."/>
            <person name="Cepeda A.J."/>
            <person name="Yan W."/>
            <person name="Fan B."/>
            <person name="Jiang Y."/>
            <person name="Adhikari A."/>
            <person name="Zheng C.-J."/>
            <person name="Schuster L."/>
            <person name="Cowan T.M."/>
            <person name="Smanski M.J."/>
            <person name="Chevrette M.G."/>
            <person name="De Carvalho L.P.S."/>
            <person name="Shen B."/>
        </authorList>
    </citation>
    <scope>NUCLEOTIDE SEQUENCE [LARGE SCALE GENOMIC DNA]</scope>
    <source>
        <strain evidence="3 4">NPDC087045</strain>
    </source>
</reference>
<protein>
    <submittedName>
        <fullName evidence="3">COG3014 family protein</fullName>
    </submittedName>
</protein>
<keyword evidence="1" id="KW-0802">TPR repeat</keyword>
<proteinExistence type="predicted"/>
<feature type="signal peptide" evidence="2">
    <location>
        <begin position="1"/>
        <end position="26"/>
    </location>
</feature>
<dbReference type="InterPro" id="IPR019734">
    <property type="entry name" value="TPR_rpt"/>
</dbReference>
<dbReference type="Gene3D" id="1.25.40.10">
    <property type="entry name" value="Tetratricopeptide repeat domain"/>
    <property type="match status" value="1"/>
</dbReference>
<dbReference type="SUPFAM" id="SSF48452">
    <property type="entry name" value="TPR-like"/>
    <property type="match status" value="1"/>
</dbReference>
<keyword evidence="4" id="KW-1185">Reference proteome</keyword>
<feature type="chain" id="PRO_5046913927" evidence="2">
    <location>
        <begin position="27"/>
        <end position="536"/>
    </location>
</feature>
<evidence type="ECO:0000256" key="2">
    <source>
        <dbReference type="SAM" id="SignalP"/>
    </source>
</evidence>
<evidence type="ECO:0000256" key="1">
    <source>
        <dbReference type="PROSITE-ProRule" id="PRU00339"/>
    </source>
</evidence>
<name>A0ABW8EY37_9BURK</name>
<evidence type="ECO:0000313" key="3">
    <source>
        <dbReference type="EMBL" id="MFJ3045032.1"/>
    </source>
</evidence>
<organism evidence="3 4">
    <name type="scientific">Herbaspirillum chlorophenolicum</name>
    <dbReference type="NCBI Taxonomy" id="211589"/>
    <lineage>
        <taxon>Bacteria</taxon>
        <taxon>Pseudomonadati</taxon>
        <taxon>Pseudomonadota</taxon>
        <taxon>Betaproteobacteria</taxon>
        <taxon>Burkholderiales</taxon>
        <taxon>Oxalobacteraceae</taxon>
        <taxon>Herbaspirillum</taxon>
    </lineage>
</organism>
<evidence type="ECO:0000313" key="4">
    <source>
        <dbReference type="Proteomes" id="UP001617427"/>
    </source>
</evidence>
<dbReference type="InterPro" id="IPR011990">
    <property type="entry name" value="TPR-like_helical_dom_sf"/>
</dbReference>
<accession>A0ABW8EY37</accession>
<dbReference type="PROSITE" id="PS51257">
    <property type="entry name" value="PROKAR_LIPOPROTEIN"/>
    <property type="match status" value="1"/>
</dbReference>
<sequence>MKNKQNYRRATAALYLGKRLCAGAMAAGLIAGCATQGYDNKASSTVGAMQGGNPDIALQALEQQNPDKEKDLLYFMEKGELLRMKGSYESSKESWLAADEKVRGWEDQAKTDPSKLFGDIGSFVLNDTTRRYDGRDYEKTFINLRLALDHLAIGDWNSARTEIKKMHEREAIIAEFRSKELEEAKGSAESKGLKTTSFKELNGYPVETLTDPQVQALKNSYESAIANYLAGFVYESLGEPSLAAAGYRKAIEMRPGEPVLEDGLKGLDGRVRARSPKLVDTLIVIESGSAPAITSMTLPIMLPIPGRSGLSIIATPISWPVIRAADSSMVPSAINIDGQSAPVALLTSVDQMARKALSDEMPGIIARSSVRAITRGVAQKAIDDNAGSMGAFGSLLSLAAKVGTVVTEVADERTWRTLPGFFSVARVKLPVGAHTISLLSGAGQLTREVKLSGNYAVVTMRTSGPSLYLAQTPFDEQKAALALAAPDTPPAKVAKGGKKAAPNNAAKAAAAAKEKALASAAAKKKAIVPVSASANE</sequence>
<comment type="caution">
    <text evidence="3">The sequence shown here is derived from an EMBL/GenBank/DDBJ whole genome shotgun (WGS) entry which is preliminary data.</text>
</comment>
<dbReference type="PROSITE" id="PS50005">
    <property type="entry name" value="TPR"/>
    <property type="match status" value="1"/>
</dbReference>
<dbReference type="EMBL" id="JBIUZV010000002">
    <property type="protein sequence ID" value="MFJ3045032.1"/>
    <property type="molecule type" value="Genomic_DNA"/>
</dbReference>
<dbReference type="RefSeq" id="WP_402698496.1">
    <property type="nucleotide sequence ID" value="NZ_JBIUZV010000002.1"/>
</dbReference>
<gene>
    <name evidence="3" type="ORF">ACIPEN_04275</name>
</gene>
<dbReference type="Proteomes" id="UP001617427">
    <property type="component" value="Unassembled WGS sequence"/>
</dbReference>